<evidence type="ECO:0000313" key="10">
    <source>
        <dbReference type="EMBL" id="AQY52192.1"/>
    </source>
</evidence>
<evidence type="ECO:0000259" key="9">
    <source>
        <dbReference type="PROSITE" id="PS50847"/>
    </source>
</evidence>
<dbReference type="Proteomes" id="UP000223060">
    <property type="component" value="Chromosome"/>
</dbReference>
<dbReference type="PROSITE" id="PS50847">
    <property type="entry name" value="GRAM_POS_ANCHORING"/>
    <property type="match status" value="1"/>
</dbReference>
<keyword evidence="3" id="KW-0134">Cell wall</keyword>
<keyword evidence="11" id="KW-1185">Reference proteome</keyword>
<evidence type="ECO:0000256" key="1">
    <source>
        <dbReference type="ARBA" id="ARBA00004168"/>
    </source>
</evidence>
<dbReference type="PANTHER" id="PTHR36108:SF13">
    <property type="entry name" value="COLOSSIN-B-RELATED"/>
    <property type="match status" value="1"/>
</dbReference>
<evidence type="ECO:0000313" key="11">
    <source>
        <dbReference type="Proteomes" id="UP000223060"/>
    </source>
</evidence>
<dbReference type="InterPro" id="IPR013783">
    <property type="entry name" value="Ig-like_fold"/>
</dbReference>
<evidence type="ECO:0000256" key="7">
    <source>
        <dbReference type="SAM" id="MobiDB-lite"/>
    </source>
</evidence>
<gene>
    <name evidence="10" type="ORF">UE46_14955</name>
</gene>
<keyword evidence="8" id="KW-1133">Transmembrane helix</keyword>
<name>A0A1S7FXR1_9LIST</name>
<dbReference type="KEGG" id="lwi:UE46_14955"/>
<evidence type="ECO:0000256" key="8">
    <source>
        <dbReference type="SAM" id="Phobius"/>
    </source>
</evidence>
<dbReference type="InterPro" id="IPR011252">
    <property type="entry name" value="Fibrogen-bd_dom1"/>
</dbReference>
<dbReference type="InterPro" id="IPR008966">
    <property type="entry name" value="Adhesion_dom_sf"/>
</dbReference>
<feature type="domain" description="Gram-positive cocci surface proteins LPxTG" evidence="9">
    <location>
        <begin position="1457"/>
        <end position="1488"/>
    </location>
</feature>
<accession>A0A1S7FXR1</accession>
<dbReference type="RefSeq" id="WP_036060705.1">
    <property type="nucleotide sequence ID" value="NZ_CP011102.1"/>
</dbReference>
<dbReference type="PANTHER" id="PTHR36108">
    <property type="entry name" value="COLOSSIN-B-RELATED"/>
    <property type="match status" value="1"/>
</dbReference>
<protein>
    <recommendedName>
        <fullName evidence="9">Gram-positive cocci surface proteins LPxTG domain-containing protein</fullName>
    </recommendedName>
</protein>
<keyword evidence="5" id="KW-0732">Signal</keyword>
<proteinExistence type="inferred from homology"/>
<dbReference type="InterPro" id="IPR008456">
    <property type="entry name" value="Collagen-bd_dom"/>
</dbReference>
<feature type="transmembrane region" description="Helical" evidence="8">
    <location>
        <begin position="1467"/>
        <end position="1484"/>
    </location>
</feature>
<dbReference type="InterPro" id="IPR041171">
    <property type="entry name" value="SDR_Ig"/>
</dbReference>
<keyword evidence="6" id="KW-0572">Peptidoglycan-anchor</keyword>
<dbReference type="GO" id="GO:0007155">
    <property type="term" value="P:cell adhesion"/>
    <property type="evidence" value="ECO:0007669"/>
    <property type="project" value="InterPro"/>
</dbReference>
<dbReference type="NCBIfam" id="TIGR01167">
    <property type="entry name" value="LPXTG_anchor"/>
    <property type="match status" value="1"/>
</dbReference>
<dbReference type="GO" id="GO:0005518">
    <property type="term" value="F:collagen binding"/>
    <property type="evidence" value="ECO:0007669"/>
    <property type="project" value="InterPro"/>
</dbReference>
<comment type="subcellular location">
    <subcellularLocation>
        <location evidence="1">Secreted</location>
        <location evidence="1">Cell wall</location>
        <topology evidence="1">Peptidoglycan-anchor</topology>
    </subcellularLocation>
</comment>
<keyword evidence="4" id="KW-0964">Secreted</keyword>
<sequence length="1488" mass="160023">MKKAVIFVVLFMLVGFNLVSAIPVSSANVERDFIQDVAVKNSQGSQELENAPPVEVLYNWDSGADGMAAGTVIGIDIPRELGLADQTVNLLGDDESVYGNVTLDSEKLHGELEITKDIPANLTGGFSFQAGLAADDAVLAFDMGNTVKQVAVKSVEKGLKSAITAPILTDVALTDSSGNVFTEENRPSVDSAAHLAFEWALPDALNVKNGDTYTFKLPDIFKLYSVVNGTLGDYGTFVAGTDGTVTMTFNENVETDSGVTGTLQFNTRFDGAKENTLAEQKIVFPVAESQSFEVHFVPTGGEKVMSKSGTVDQAYGPSQIDWKVRVNEKQDVLRDAVLKDAIPTGLRLDTESIAVYKLDVFTNGDVKVGGLADKSEYTISKNQNNELEITFVDGSTGSYEVRYTTLIEDASKKQFVNTAEFVTSGKPTSATGTVTVERGEHLAKQGVFDAKTGRVMWTVGFNFDNADVAQADAVLHDLFDATHRLVDGSVVVRHVSVDGNGAVSQGDVLAATDYSVIPQSSATQNGFDLHFTDGVKTAYQVTYETELVDTDADVSSVVNRVGTADSPEKTATVSTATQNITKRLVDADYHAKTMKWEQRINEHNYALDNAVIRDSFASGGLELLDDTLKLVDRDNGNAVLVVGEDYTWTADGDGFTITLLNSYAKQMTHELVLTYDTSFQLGDATVFKNDTRLEWSSTGGGTKTSTDSVTTYPDYYTQKNGFKLGNYDAQKKEITWKIGFNYNLLTIAEPILKDVIPSNQKLVADSVEVHKMELGKEAYNYSDGGVVNPSEYTLDTNDNTVTITFKNGISEGYYATFKTSLDGKLVSSYYLNEATLSDGTKSVADLDGFVLIPNGGSYVGKTGTQDGENIHWNATVNAGQSTISNAKITDTPSSNQVLLPDTIKVYGTVMESSGYFAKGAQLVEGEDYALTMHSDAETGKQSFEIAFSDTISTAYMVQYDTFIDAGDDEIVKNGIGLTGDNLTTEPTQTATEVKVRFSDGSGGATGERGALTLHKADGNSKRALAGAEFGLYNKDGSVLLRTATSDAAGEILFGSLRYGDYTVKELNAPSGYFKSASSEAGIAVTVNSKNQDLTVENEAFVGEAKLTKFEKGTTERLADATFSLMKGAEVIQTDLKTDENGEIVVRDLEPGDYSFVETAAPQGYKINAEPQDFTIGEKQKAPVNVTVEDEVILGTLLITKQDHTTKMPLSGAIFDLQDSDGNTVKSGVISDFEGKIEMANLPLGNYKLVETQAPTDYVRGDTVIPITISKATSERNLYYETVDNELAKGGVILTKTDSVNAQKHLAGAIFDLKDVDGNAIQTNLTTDKNGVLVIADLEPGDYYFVETAAPQGYKLDATPLPFSIVKSQQEFVNVAVSNEILAGPEELPTPNVPGDEVEPPSGEAPQEEIPRGETPQEVVTPNGGSPQKVVGNPVVTPVGSQALPTIKAVKPEATQSLPTTGDTQNETLIWLGWGLILMSGIYLSRRQK</sequence>
<evidence type="ECO:0000256" key="2">
    <source>
        <dbReference type="ARBA" id="ARBA00007257"/>
    </source>
</evidence>
<dbReference type="Pfam" id="PF17961">
    <property type="entry name" value="Big_8"/>
    <property type="match status" value="1"/>
</dbReference>
<feature type="region of interest" description="Disordered" evidence="7">
    <location>
        <begin position="1382"/>
        <end position="1436"/>
    </location>
</feature>
<dbReference type="SUPFAM" id="SSF49401">
    <property type="entry name" value="Bacterial adhesins"/>
    <property type="match status" value="6"/>
</dbReference>
<comment type="similarity">
    <text evidence="2">Belongs to the serine-aspartate repeat-containing protein (SDr) family.</text>
</comment>
<evidence type="ECO:0000256" key="4">
    <source>
        <dbReference type="ARBA" id="ARBA00022525"/>
    </source>
</evidence>
<dbReference type="InterPro" id="IPR019931">
    <property type="entry name" value="LPXTG_anchor"/>
</dbReference>
<dbReference type="InterPro" id="IPR041033">
    <property type="entry name" value="SpaA_PFL_dom_1"/>
</dbReference>
<organism evidence="10 11">
    <name type="scientific">Listeria weihenstephanensis</name>
    <dbReference type="NCBI Taxonomy" id="1006155"/>
    <lineage>
        <taxon>Bacteria</taxon>
        <taxon>Bacillati</taxon>
        <taxon>Bacillota</taxon>
        <taxon>Bacilli</taxon>
        <taxon>Bacillales</taxon>
        <taxon>Listeriaceae</taxon>
        <taxon>Listeria</taxon>
    </lineage>
</organism>
<dbReference type="EMBL" id="CP011102">
    <property type="protein sequence ID" value="AQY52192.1"/>
    <property type="molecule type" value="Genomic_DNA"/>
</dbReference>
<keyword evidence="8" id="KW-0472">Membrane</keyword>
<dbReference type="Gene3D" id="2.60.40.740">
    <property type="match status" value="5"/>
</dbReference>
<dbReference type="Gene3D" id="2.60.40.1280">
    <property type="match status" value="1"/>
</dbReference>
<evidence type="ECO:0000256" key="3">
    <source>
        <dbReference type="ARBA" id="ARBA00022512"/>
    </source>
</evidence>
<dbReference type="Pfam" id="PF17802">
    <property type="entry name" value="SpaA"/>
    <property type="match status" value="4"/>
</dbReference>
<dbReference type="Pfam" id="PF05737">
    <property type="entry name" value="Collagen_bind"/>
    <property type="match status" value="4"/>
</dbReference>
<evidence type="ECO:0000256" key="6">
    <source>
        <dbReference type="ARBA" id="ARBA00023088"/>
    </source>
</evidence>
<dbReference type="SUPFAM" id="SSF49478">
    <property type="entry name" value="Cna protein B-type domain"/>
    <property type="match status" value="4"/>
</dbReference>
<dbReference type="Gene3D" id="2.60.40.10">
    <property type="entry name" value="Immunoglobulins"/>
    <property type="match status" value="4"/>
</dbReference>
<keyword evidence="8" id="KW-0812">Transmembrane</keyword>
<evidence type="ECO:0000256" key="5">
    <source>
        <dbReference type="ARBA" id="ARBA00022729"/>
    </source>
</evidence>
<reference evidence="11" key="1">
    <citation type="submission" date="2015-03" db="EMBL/GenBank/DDBJ databases">
        <authorList>
            <person name="Ferrari E."/>
            <person name="Walter M.C."/>
            <person name="Huptas C."/>
            <person name="Scherer S."/>
            <person name="Mueller-Herbst S."/>
        </authorList>
    </citation>
    <scope>NUCLEOTIDE SEQUENCE [LARGE SCALE GENOMIC DNA]</scope>
    <source>
        <strain evidence="11">LWP01</strain>
    </source>
</reference>